<comment type="caution">
    <text evidence="17">The sequence shown here is derived from an EMBL/GenBank/DDBJ whole genome shotgun (WGS) entry which is preliminary data.</text>
</comment>
<dbReference type="Proteomes" id="UP000034040">
    <property type="component" value="Unassembled WGS sequence"/>
</dbReference>
<dbReference type="EMBL" id="JJPA01000265">
    <property type="protein sequence ID" value="KKG25698.1"/>
    <property type="molecule type" value="Genomic_DNA"/>
</dbReference>
<dbReference type="EMBL" id="JJQZ01000126">
    <property type="protein sequence ID" value="KKH93697.1"/>
    <property type="molecule type" value="Genomic_DNA"/>
</dbReference>
<name>A0A0F8R164_METMZ</name>
<evidence type="ECO:0000313" key="39">
    <source>
        <dbReference type="Proteomes" id="UP000034758"/>
    </source>
</evidence>
<dbReference type="EMBL" id="JJQR01000151">
    <property type="protein sequence ID" value="KKH71470.1"/>
    <property type="molecule type" value="Genomic_DNA"/>
</dbReference>
<dbReference type="Proteomes" id="UP000033864">
    <property type="component" value="Unassembled WGS sequence"/>
</dbReference>
<evidence type="ECO:0000313" key="33">
    <source>
        <dbReference type="Proteomes" id="UP000034232"/>
    </source>
</evidence>
<keyword evidence="4" id="KW-0472">Membrane</keyword>
<evidence type="ECO:0000313" key="12">
    <source>
        <dbReference type="EMBL" id="KKH50766.1"/>
    </source>
</evidence>
<evidence type="ECO:0000256" key="4">
    <source>
        <dbReference type="ARBA" id="ARBA00023136"/>
    </source>
</evidence>
<keyword evidence="3" id="KW-1133">Transmembrane helix</keyword>
<dbReference type="Proteomes" id="UP000034758">
    <property type="component" value="Unassembled WGS sequence"/>
</dbReference>
<comment type="subcellular location">
    <subcellularLocation>
        <location evidence="1">Endomembrane system</location>
        <topology evidence="1">Multi-pass membrane protein</topology>
    </subcellularLocation>
</comment>
<dbReference type="PATRIC" id="fig|2209.51.peg.2410"/>
<dbReference type="Proteomes" id="UP000034872">
    <property type="component" value="Unassembled WGS sequence"/>
</dbReference>
<dbReference type="EMBL" id="JJQT01000060">
    <property type="protein sequence ID" value="KKH81006.1"/>
    <property type="molecule type" value="Genomic_DNA"/>
</dbReference>
<gene>
    <name evidence="9" type="ORF">DU30_15225</name>
    <name evidence="7" type="ORF">DU31_10245</name>
    <name evidence="11" type="ORF">DU50_11120</name>
    <name evidence="8" type="ORF">DU52_01425</name>
    <name evidence="10" type="ORF">DU54_10190</name>
    <name evidence="14" type="ORF">DU73_14420</name>
    <name evidence="15" type="ORF">DU75_21630</name>
    <name evidence="13" type="ORF">DU76_16800</name>
    <name evidence="18" type="ORF">DU77_18020</name>
    <name evidence="19" type="ORF">DU78_10980</name>
    <name evidence="23" type="ORF">DU79_11290</name>
    <name evidence="25" type="ORF">DU81_14305</name>
    <name evidence="20" type="ORF">DU82_05025</name>
    <name evidence="24" type="ORF">DU83_08395</name>
    <name evidence="22" type="ORF">DU84_04625</name>
    <name evidence="12" type="ORF">DU85_06895</name>
    <name evidence="17" type="ORF">DU86_11270</name>
    <name evidence="16" type="ORF">DU87_16355</name>
    <name evidence="21" type="ORF">DU88_04415</name>
</gene>
<evidence type="ECO:0000313" key="43">
    <source>
        <dbReference type="Proteomes" id="UP000034937"/>
    </source>
</evidence>
<evidence type="ECO:0000313" key="17">
    <source>
        <dbReference type="EMBL" id="KKH71470.1"/>
    </source>
</evidence>
<dbReference type="AlphaFoldDB" id="A0A0F8R164"/>
<evidence type="ECO:0000313" key="37">
    <source>
        <dbReference type="Proteomes" id="UP000034668"/>
    </source>
</evidence>
<dbReference type="EMBL" id="JJRA01000097">
    <property type="protein sequence ID" value="KKI02756.1"/>
    <property type="molecule type" value="Genomic_DNA"/>
</dbReference>
<evidence type="ECO:0000313" key="16">
    <source>
        <dbReference type="EMBL" id="KKH69099.1"/>
    </source>
</evidence>
<keyword evidence="2" id="KW-0812">Transmembrane</keyword>
<evidence type="ECO:0000313" key="10">
    <source>
        <dbReference type="EMBL" id="KKH34852.1"/>
    </source>
</evidence>
<dbReference type="InterPro" id="IPR010652">
    <property type="entry name" value="DUF1232"/>
</dbReference>
<dbReference type="Proteomes" id="UP000034142">
    <property type="component" value="Unassembled WGS sequence"/>
</dbReference>
<sequence>MGIDLNIDINESEDELLKILFENPFIKRINDEVTEASLVKWISKQSIIKLEKRIKQRDVLGLITKWSINGIFSQRKVGRTILLQPTSLYFAVKRGEPLCKAPEKSFETSFINLNEKLSFDSNTSRNTTNIEKLIEEDFSVSRNISFHDILLANMEKYDGPNKELISYSPFFFELLCNILNDKYCDWHTKVLISSSLGYFVMEEDVIPDSSENGYVDDLFIICFVLREIKNNNFSKLIEDNWPYKEDILELIEEVYQTSYSIVGDYACEILHKVGIYKFKNLELEEYSGTYNDKLSKISNEKRELLALLAFVIKQLYNVNMNNRSFSKIKEYLMQYGDYDEINRLIELSKLNHDIQKEKDEEKDFSDELEEELRKARLNALLNE</sequence>
<keyword evidence="5" id="KW-0175">Coiled coil</keyword>
<dbReference type="EMBL" id="JJQW01000011">
    <property type="protein sequence ID" value="KKH91039.1"/>
    <property type="molecule type" value="Genomic_DNA"/>
</dbReference>
<dbReference type="EMBL" id="JJQG01000148">
    <property type="protein sequence ID" value="KKH34852.1"/>
    <property type="molecule type" value="Genomic_DNA"/>
</dbReference>
<organism evidence="17 42">
    <name type="scientific">Methanosarcina mazei</name>
    <name type="common">Methanosarcina frisia</name>
    <dbReference type="NCBI Taxonomy" id="2209"/>
    <lineage>
        <taxon>Archaea</taxon>
        <taxon>Methanobacteriati</taxon>
        <taxon>Methanobacteriota</taxon>
        <taxon>Stenosarchaea group</taxon>
        <taxon>Methanomicrobia</taxon>
        <taxon>Methanosarcinales</taxon>
        <taxon>Methanosarcinaceae</taxon>
        <taxon>Methanosarcina</taxon>
    </lineage>
</organism>
<evidence type="ECO:0000313" key="32">
    <source>
        <dbReference type="Proteomes" id="UP000034142"/>
    </source>
</evidence>
<dbReference type="EMBL" id="JJOR01000158">
    <property type="protein sequence ID" value="KKF99591.1"/>
    <property type="molecule type" value="Genomic_DNA"/>
</dbReference>
<evidence type="ECO:0000313" key="29">
    <source>
        <dbReference type="Proteomes" id="UP000033933"/>
    </source>
</evidence>
<evidence type="ECO:0000256" key="5">
    <source>
        <dbReference type="SAM" id="Coils"/>
    </source>
</evidence>
<dbReference type="EMBL" id="JJQQ01000039">
    <property type="protein sequence ID" value="KKH69099.1"/>
    <property type="molecule type" value="Genomic_DNA"/>
</dbReference>
<evidence type="ECO:0000313" key="7">
    <source>
        <dbReference type="EMBL" id="KKF99591.1"/>
    </source>
</evidence>
<dbReference type="EMBL" id="JJQV01000031">
    <property type="protein sequence ID" value="KKH85472.1"/>
    <property type="molecule type" value="Genomic_DNA"/>
</dbReference>
<feature type="coiled-coil region" evidence="5">
    <location>
        <begin position="347"/>
        <end position="378"/>
    </location>
</feature>
<dbReference type="Proteomes" id="UP000034937">
    <property type="component" value="Unassembled WGS sequence"/>
</dbReference>
<feature type="domain" description="DUF1232" evidence="6">
    <location>
        <begin position="188"/>
        <end position="221"/>
    </location>
</feature>
<dbReference type="Proteomes" id="UP000033885">
    <property type="component" value="Unassembled WGS sequence"/>
</dbReference>
<evidence type="ECO:0000313" key="9">
    <source>
        <dbReference type="EMBL" id="KKG36622.1"/>
    </source>
</evidence>
<dbReference type="Proteomes" id="UP000034842">
    <property type="component" value="Unassembled WGS sequence"/>
</dbReference>
<dbReference type="Proteomes" id="UP000034298">
    <property type="component" value="Unassembled WGS sequence"/>
</dbReference>
<evidence type="ECO:0000313" key="41">
    <source>
        <dbReference type="Proteomes" id="UP000034872"/>
    </source>
</evidence>
<evidence type="ECO:0000313" key="27">
    <source>
        <dbReference type="Proteomes" id="UP000033864"/>
    </source>
</evidence>
<dbReference type="Proteomes" id="UP000034399">
    <property type="component" value="Unassembled WGS sequence"/>
</dbReference>
<dbReference type="EMBL" id="JJQP01000146">
    <property type="protein sequence ID" value="KKH66088.1"/>
    <property type="molecule type" value="Genomic_DNA"/>
</dbReference>
<proteinExistence type="predicted"/>
<evidence type="ECO:0000313" key="25">
    <source>
        <dbReference type="EMBL" id="KKI02756.1"/>
    </source>
</evidence>
<dbReference type="Proteomes" id="UP000034925">
    <property type="component" value="Unassembled WGS sequence"/>
</dbReference>
<dbReference type="Proteomes" id="UP000034692">
    <property type="component" value="Unassembled WGS sequence"/>
</dbReference>
<dbReference type="RefSeq" id="WP_048041549.1">
    <property type="nucleotide sequence ID" value="NZ_JBLVWA010000191.1"/>
</dbReference>
<dbReference type="EMBL" id="JJQO01000083">
    <property type="protein sequence ID" value="KKH67262.1"/>
    <property type="molecule type" value="Genomic_DNA"/>
</dbReference>
<dbReference type="EMBL" id="JJPC01000036">
    <property type="protein sequence ID" value="KKG36622.1"/>
    <property type="molecule type" value="Genomic_DNA"/>
</dbReference>
<evidence type="ECO:0000313" key="20">
    <source>
        <dbReference type="EMBL" id="KKH85472.1"/>
    </source>
</evidence>
<dbReference type="EMBL" id="JJQM01000097">
    <property type="protein sequence ID" value="KKH54360.1"/>
    <property type="molecule type" value="Genomic_DNA"/>
</dbReference>
<evidence type="ECO:0000256" key="3">
    <source>
        <dbReference type="ARBA" id="ARBA00022989"/>
    </source>
</evidence>
<evidence type="ECO:0000313" key="14">
    <source>
        <dbReference type="EMBL" id="KKH66088.1"/>
    </source>
</evidence>
<dbReference type="EMBL" id="JJQH01000113">
    <property type="protein sequence ID" value="KKH39152.1"/>
    <property type="molecule type" value="Genomic_DNA"/>
</dbReference>
<evidence type="ECO:0000256" key="1">
    <source>
        <dbReference type="ARBA" id="ARBA00004127"/>
    </source>
</evidence>
<dbReference type="Proteomes" id="UP000034668">
    <property type="component" value="Unassembled WGS sequence"/>
</dbReference>
<reference evidence="26 27" key="1">
    <citation type="journal article" date="2015" name="ISME J.">
        <title>Genomic and phenotypic differentiation among Methanosarcina mazei populations from Columbia River sediment.</title>
        <authorList>
            <person name="Youngblut N.D."/>
            <person name="Wirth J.S."/>
            <person name="Henriksen J.R."/>
            <person name="Smith M."/>
            <person name="Simon H."/>
            <person name="Metcalf W.W."/>
            <person name="Whitaker R.J."/>
        </authorList>
    </citation>
    <scope>NUCLEOTIDE SEQUENCE [LARGE SCALE GENOMIC DNA]</scope>
    <source>
        <strain evidence="10 39">1.H.A.1A.1</strain>
        <strain evidence="11 30">1.H.A.1A.3</strain>
        <strain evidence="12 27">1.H.A.1A.6</strain>
        <strain evidence="13 33">1.H.A.2.3</strain>
        <strain evidence="15 38">1.H.A.2.7</strain>
        <strain evidence="14">1.H.A.2.8</strain>
        <strain evidence="16 29">1.H.M.0.1</strain>
        <strain evidence="17 42">1.H.M.1A.1</strain>
        <strain evidence="18 31">1.H.M.1A.2</strain>
        <strain evidence="19 40">1.H.M.1A.3</strain>
        <strain evidence="20 26">1.H.M.2.2</strain>
        <strain evidence="21 43">1.H.M.2.3</strain>
        <strain evidence="23 37">1.H.M.2.4</strain>
        <strain evidence="22 41">1.H.T.2.1</strain>
        <strain evidence="25 28">1.H.T.2.3</strain>
        <strain evidence="24 36">1.H.T.2.5</strain>
        <strain evidence="7 32">2.F.A.2.3</strain>
        <strain evidence="8 35">3.F.A.1A.1</strain>
        <strain evidence="9 34">3.F.A.1B.1</strain>
    </source>
</reference>
<evidence type="ECO:0000313" key="31">
    <source>
        <dbReference type="Proteomes" id="UP000034040"/>
    </source>
</evidence>
<evidence type="ECO:0000313" key="35">
    <source>
        <dbReference type="Proteomes" id="UP000034399"/>
    </source>
</evidence>
<evidence type="ECO:0000313" key="11">
    <source>
        <dbReference type="EMBL" id="KKH39152.1"/>
    </source>
</evidence>
<evidence type="ECO:0000313" key="13">
    <source>
        <dbReference type="EMBL" id="KKH54360.1"/>
    </source>
</evidence>
<evidence type="ECO:0000313" key="28">
    <source>
        <dbReference type="Proteomes" id="UP000033885"/>
    </source>
</evidence>
<evidence type="ECO:0000313" key="42">
    <source>
        <dbReference type="Proteomes" id="UP000034925"/>
    </source>
</evidence>
<evidence type="ECO:0000313" key="21">
    <source>
        <dbReference type="EMBL" id="KKH91039.1"/>
    </source>
</evidence>
<dbReference type="EMBL" id="JJQX01000027">
    <property type="protein sequence ID" value="KKH99110.1"/>
    <property type="molecule type" value="Genomic_DNA"/>
</dbReference>
<evidence type="ECO:0000313" key="38">
    <source>
        <dbReference type="Proteomes" id="UP000034692"/>
    </source>
</evidence>
<evidence type="ECO:0000313" key="24">
    <source>
        <dbReference type="EMBL" id="KKI01572.1"/>
    </source>
</evidence>
<evidence type="ECO:0000313" key="15">
    <source>
        <dbReference type="EMBL" id="KKH67262.1"/>
    </source>
</evidence>
<dbReference type="Proteomes" id="UP000034021">
    <property type="component" value="Unassembled WGS sequence"/>
</dbReference>
<dbReference type="EMBL" id="JJRB01000119">
    <property type="protein sequence ID" value="KKI01572.1"/>
    <property type="molecule type" value="Genomic_DNA"/>
</dbReference>
<evidence type="ECO:0000313" key="26">
    <source>
        <dbReference type="Proteomes" id="UP000033814"/>
    </source>
</evidence>
<evidence type="ECO:0000313" key="22">
    <source>
        <dbReference type="EMBL" id="KKH93697.1"/>
    </source>
</evidence>
<dbReference type="Proteomes" id="UP000033814">
    <property type="component" value="Unassembled WGS sequence"/>
</dbReference>
<evidence type="ECO:0000313" key="19">
    <source>
        <dbReference type="EMBL" id="KKH81006.1"/>
    </source>
</evidence>
<dbReference type="Pfam" id="PF06803">
    <property type="entry name" value="DUF1232"/>
    <property type="match status" value="1"/>
</dbReference>
<dbReference type="Proteomes" id="UP000034547">
    <property type="component" value="Unassembled WGS sequence"/>
</dbReference>
<dbReference type="GO" id="GO:0012505">
    <property type="term" value="C:endomembrane system"/>
    <property type="evidence" value="ECO:0007669"/>
    <property type="project" value="UniProtKB-SubCell"/>
</dbReference>
<evidence type="ECO:0000313" key="36">
    <source>
        <dbReference type="Proteomes" id="UP000034547"/>
    </source>
</evidence>
<dbReference type="EMBL" id="JJQJ01000077">
    <property type="protein sequence ID" value="KKH50766.1"/>
    <property type="molecule type" value="Genomic_DNA"/>
</dbReference>
<dbReference type="Proteomes" id="UP000034232">
    <property type="component" value="Unassembled WGS sequence"/>
</dbReference>
<evidence type="ECO:0000259" key="6">
    <source>
        <dbReference type="Pfam" id="PF06803"/>
    </source>
</evidence>
<dbReference type="EMBL" id="JJQS01000027">
    <property type="protein sequence ID" value="KKH77457.1"/>
    <property type="molecule type" value="Genomic_DNA"/>
</dbReference>
<dbReference type="Proteomes" id="UP000033933">
    <property type="component" value="Unassembled WGS sequence"/>
</dbReference>
<evidence type="ECO:0000313" key="34">
    <source>
        <dbReference type="Proteomes" id="UP000034298"/>
    </source>
</evidence>
<evidence type="ECO:0000313" key="30">
    <source>
        <dbReference type="Proteomes" id="UP000034021"/>
    </source>
</evidence>
<evidence type="ECO:0000313" key="8">
    <source>
        <dbReference type="EMBL" id="KKG25698.1"/>
    </source>
</evidence>
<evidence type="ECO:0000256" key="2">
    <source>
        <dbReference type="ARBA" id="ARBA00022692"/>
    </source>
</evidence>
<accession>A0A0F8R164</accession>
<evidence type="ECO:0000313" key="23">
    <source>
        <dbReference type="EMBL" id="KKH99110.1"/>
    </source>
</evidence>
<evidence type="ECO:0000313" key="40">
    <source>
        <dbReference type="Proteomes" id="UP000034842"/>
    </source>
</evidence>
<protein>
    <recommendedName>
        <fullName evidence="6">DUF1232 domain-containing protein</fullName>
    </recommendedName>
</protein>
<evidence type="ECO:0000313" key="18">
    <source>
        <dbReference type="EMBL" id="KKH77457.1"/>
    </source>
</evidence>